<dbReference type="AlphaFoldDB" id="A0A239PDW8"/>
<dbReference type="Pfam" id="PF13302">
    <property type="entry name" value="Acetyltransf_3"/>
    <property type="match status" value="1"/>
</dbReference>
<keyword evidence="2" id="KW-0808">Transferase</keyword>
<dbReference type="GO" id="GO:0008999">
    <property type="term" value="F:protein-N-terminal-alanine acetyltransferase activity"/>
    <property type="evidence" value="ECO:0007669"/>
    <property type="project" value="TreeGrafter"/>
</dbReference>
<evidence type="ECO:0000313" key="3">
    <source>
        <dbReference type="Proteomes" id="UP000198362"/>
    </source>
</evidence>
<dbReference type="Gene3D" id="3.40.630.30">
    <property type="match status" value="1"/>
</dbReference>
<dbReference type="EMBL" id="FZPH01000018">
    <property type="protein sequence ID" value="SNT64834.1"/>
    <property type="molecule type" value="Genomic_DNA"/>
</dbReference>
<protein>
    <submittedName>
        <fullName evidence="2">Protein N-acetyltransferase, RimJ/RimL family</fullName>
    </submittedName>
</protein>
<name>A0A239PDW8_9ACTN</name>
<dbReference type="Proteomes" id="UP000198362">
    <property type="component" value="Unassembled WGS sequence"/>
</dbReference>
<dbReference type="SUPFAM" id="SSF55729">
    <property type="entry name" value="Acyl-CoA N-acyltransferases (Nat)"/>
    <property type="match status" value="1"/>
</dbReference>
<dbReference type="PANTHER" id="PTHR43441:SF2">
    <property type="entry name" value="FAMILY ACETYLTRANSFERASE, PUTATIVE (AFU_ORTHOLOGUE AFUA_7G00850)-RELATED"/>
    <property type="match status" value="1"/>
</dbReference>
<dbReference type="PANTHER" id="PTHR43441">
    <property type="entry name" value="RIBOSOMAL-PROTEIN-SERINE ACETYLTRANSFERASE"/>
    <property type="match status" value="1"/>
</dbReference>
<dbReference type="GO" id="GO:0005737">
    <property type="term" value="C:cytoplasm"/>
    <property type="evidence" value="ECO:0007669"/>
    <property type="project" value="TreeGrafter"/>
</dbReference>
<evidence type="ECO:0000259" key="1">
    <source>
        <dbReference type="PROSITE" id="PS51186"/>
    </source>
</evidence>
<feature type="domain" description="N-acetyltransferase" evidence="1">
    <location>
        <begin position="26"/>
        <end position="183"/>
    </location>
</feature>
<dbReference type="InterPro" id="IPR016181">
    <property type="entry name" value="Acyl_CoA_acyltransferase"/>
</dbReference>
<keyword evidence="3" id="KW-1185">Reference proteome</keyword>
<dbReference type="PROSITE" id="PS51186">
    <property type="entry name" value="GNAT"/>
    <property type="match status" value="1"/>
</dbReference>
<evidence type="ECO:0000313" key="2">
    <source>
        <dbReference type="EMBL" id="SNT64834.1"/>
    </source>
</evidence>
<reference evidence="2 3" key="1">
    <citation type="submission" date="2017-06" db="EMBL/GenBank/DDBJ databases">
        <authorList>
            <person name="Kim H.J."/>
            <person name="Triplett B.A."/>
        </authorList>
    </citation>
    <scope>NUCLEOTIDE SEQUENCE [LARGE SCALE GENOMIC DNA]</scope>
    <source>
        <strain evidence="2 3">CGMCC 4.5593</strain>
    </source>
</reference>
<sequence>MSDPVSRLITGILVRYERGMLRGEKVLLRARHEDDVPVLHADLYDDVAMRSRADGRPWRPIPLGSAAASPFAPGPPTDDAAIFSVVRLADEALAGEGLLWGIDPHNRVAHVGISLRPAMRGSGLGTDTVRVLCRYAFRTRGLHRLGLETLADNAAMISAASRVGFRREGTLRGNAWVDGSFLDEAIFGLLASEFDG</sequence>
<proteinExistence type="predicted"/>
<organism evidence="2 3">
    <name type="scientific">Asanoa hainanensis</name>
    <dbReference type="NCBI Taxonomy" id="560556"/>
    <lineage>
        <taxon>Bacteria</taxon>
        <taxon>Bacillati</taxon>
        <taxon>Actinomycetota</taxon>
        <taxon>Actinomycetes</taxon>
        <taxon>Micromonosporales</taxon>
        <taxon>Micromonosporaceae</taxon>
        <taxon>Asanoa</taxon>
    </lineage>
</organism>
<accession>A0A239PDW8</accession>
<dbReference type="InterPro" id="IPR000182">
    <property type="entry name" value="GNAT_dom"/>
</dbReference>
<gene>
    <name evidence="2" type="ORF">SAMN05421812_11897</name>
</gene>
<dbReference type="GO" id="GO:1990189">
    <property type="term" value="F:protein N-terminal-serine acetyltransferase activity"/>
    <property type="evidence" value="ECO:0007669"/>
    <property type="project" value="TreeGrafter"/>
</dbReference>
<dbReference type="InterPro" id="IPR051908">
    <property type="entry name" value="Ribosomal_N-acetyltransferase"/>
</dbReference>